<protein>
    <recommendedName>
        <fullName evidence="4">LPXTG cell wall anchor domain-containing protein</fullName>
    </recommendedName>
</protein>
<organism evidence="2 3">
    <name type="scientific">Breznakia pachnodae</name>
    <dbReference type="NCBI Taxonomy" id="265178"/>
    <lineage>
        <taxon>Bacteria</taxon>
        <taxon>Bacillati</taxon>
        <taxon>Bacillota</taxon>
        <taxon>Erysipelotrichia</taxon>
        <taxon>Erysipelotrichales</taxon>
        <taxon>Erysipelotrichaceae</taxon>
        <taxon>Breznakia</taxon>
    </lineage>
</organism>
<sequence>MLYNEKIKGGVEMNPVVVVAAIAVVGAVGTIIYKKRK</sequence>
<name>A0ABU0E801_9FIRM</name>
<gene>
    <name evidence="2" type="ORF">J2S15_003788</name>
</gene>
<comment type="caution">
    <text evidence="2">The sequence shown here is derived from an EMBL/GenBank/DDBJ whole genome shotgun (WGS) entry which is preliminary data.</text>
</comment>
<keyword evidence="1" id="KW-0472">Membrane</keyword>
<dbReference type="EMBL" id="JAUSUR010000009">
    <property type="protein sequence ID" value="MDQ0363027.1"/>
    <property type="molecule type" value="Genomic_DNA"/>
</dbReference>
<reference evidence="2 3" key="1">
    <citation type="submission" date="2023-07" db="EMBL/GenBank/DDBJ databases">
        <title>Genomic Encyclopedia of Type Strains, Phase IV (KMG-IV): sequencing the most valuable type-strain genomes for metagenomic binning, comparative biology and taxonomic classification.</title>
        <authorList>
            <person name="Goeker M."/>
        </authorList>
    </citation>
    <scope>NUCLEOTIDE SEQUENCE [LARGE SCALE GENOMIC DNA]</scope>
    <source>
        <strain evidence="2 3">DSM 16784</strain>
    </source>
</reference>
<evidence type="ECO:0000313" key="2">
    <source>
        <dbReference type="EMBL" id="MDQ0363027.1"/>
    </source>
</evidence>
<dbReference type="Proteomes" id="UP001230220">
    <property type="component" value="Unassembled WGS sequence"/>
</dbReference>
<keyword evidence="3" id="KW-1185">Reference proteome</keyword>
<keyword evidence="1" id="KW-0812">Transmembrane</keyword>
<evidence type="ECO:0000256" key="1">
    <source>
        <dbReference type="SAM" id="Phobius"/>
    </source>
</evidence>
<evidence type="ECO:0008006" key="4">
    <source>
        <dbReference type="Google" id="ProtNLM"/>
    </source>
</evidence>
<feature type="transmembrane region" description="Helical" evidence="1">
    <location>
        <begin position="15"/>
        <end position="33"/>
    </location>
</feature>
<evidence type="ECO:0000313" key="3">
    <source>
        <dbReference type="Proteomes" id="UP001230220"/>
    </source>
</evidence>
<accession>A0ABU0E801</accession>
<proteinExistence type="predicted"/>
<keyword evidence="1" id="KW-1133">Transmembrane helix</keyword>